<dbReference type="EMBL" id="VSSQ01025708">
    <property type="protein sequence ID" value="MPM74027.1"/>
    <property type="molecule type" value="Genomic_DNA"/>
</dbReference>
<dbReference type="SUPFAM" id="SSF55060">
    <property type="entry name" value="GHMP Kinase, C-terminal domain"/>
    <property type="match status" value="1"/>
</dbReference>
<organism evidence="13">
    <name type="scientific">bioreactor metagenome</name>
    <dbReference type="NCBI Taxonomy" id="1076179"/>
    <lineage>
        <taxon>unclassified sequences</taxon>
        <taxon>metagenomes</taxon>
        <taxon>ecological metagenomes</taxon>
    </lineage>
</organism>
<dbReference type="PROSITE" id="PS00627">
    <property type="entry name" value="GHMP_KINASES_ATP"/>
    <property type="match status" value="1"/>
</dbReference>
<dbReference type="Gene3D" id="3.30.230.10">
    <property type="match status" value="1"/>
</dbReference>
<dbReference type="NCBIfam" id="TIGR00191">
    <property type="entry name" value="thrB"/>
    <property type="match status" value="1"/>
</dbReference>
<dbReference type="UniPathway" id="UPA00050">
    <property type="reaction ID" value="UER00064"/>
</dbReference>
<dbReference type="PIRSF" id="PIRSF000676">
    <property type="entry name" value="Homoser_kin"/>
    <property type="match status" value="1"/>
</dbReference>
<dbReference type="GO" id="GO:0009088">
    <property type="term" value="P:threonine biosynthetic process"/>
    <property type="evidence" value="ECO:0007669"/>
    <property type="project" value="UniProtKB-UniPathway"/>
</dbReference>
<keyword evidence="6 13" id="KW-0808">Transferase</keyword>
<evidence type="ECO:0000256" key="7">
    <source>
        <dbReference type="ARBA" id="ARBA00022697"/>
    </source>
</evidence>
<dbReference type="InterPro" id="IPR036554">
    <property type="entry name" value="GHMP_kinase_C_sf"/>
</dbReference>
<dbReference type="InterPro" id="IPR000870">
    <property type="entry name" value="Homoserine_kinase"/>
</dbReference>
<keyword evidence="5" id="KW-0028">Amino-acid biosynthesis</keyword>
<keyword evidence="7" id="KW-0791">Threonine biosynthesis</keyword>
<evidence type="ECO:0000256" key="5">
    <source>
        <dbReference type="ARBA" id="ARBA00022605"/>
    </source>
</evidence>
<dbReference type="HAMAP" id="MF_00384">
    <property type="entry name" value="Homoser_kinase"/>
    <property type="match status" value="1"/>
</dbReference>
<evidence type="ECO:0000259" key="12">
    <source>
        <dbReference type="Pfam" id="PF08544"/>
    </source>
</evidence>
<evidence type="ECO:0000256" key="4">
    <source>
        <dbReference type="ARBA" id="ARBA00017858"/>
    </source>
</evidence>
<evidence type="ECO:0000256" key="9">
    <source>
        <dbReference type="ARBA" id="ARBA00022777"/>
    </source>
</evidence>
<dbReference type="SUPFAM" id="SSF54211">
    <property type="entry name" value="Ribosomal protein S5 domain 2-like"/>
    <property type="match status" value="1"/>
</dbReference>
<keyword evidence="9 13" id="KW-0418">Kinase</keyword>
<evidence type="ECO:0000256" key="3">
    <source>
        <dbReference type="ARBA" id="ARBA00012078"/>
    </source>
</evidence>
<dbReference type="GO" id="GO:0005524">
    <property type="term" value="F:ATP binding"/>
    <property type="evidence" value="ECO:0007669"/>
    <property type="project" value="UniProtKB-KW"/>
</dbReference>
<comment type="pathway">
    <text evidence="1">Amino-acid biosynthesis; L-threonine biosynthesis; L-threonine from L-aspartate: step 4/5.</text>
</comment>
<evidence type="ECO:0000259" key="11">
    <source>
        <dbReference type="Pfam" id="PF00288"/>
    </source>
</evidence>
<dbReference type="AlphaFoldDB" id="A0A645CAS1"/>
<keyword evidence="10" id="KW-0067">ATP-binding</keyword>
<dbReference type="PANTHER" id="PTHR20861">
    <property type="entry name" value="HOMOSERINE/4-DIPHOSPHOCYTIDYL-2-C-METHYL-D-ERYTHRITOL KINASE"/>
    <property type="match status" value="1"/>
</dbReference>
<dbReference type="PANTHER" id="PTHR20861:SF1">
    <property type="entry name" value="HOMOSERINE KINASE"/>
    <property type="match status" value="1"/>
</dbReference>
<dbReference type="GO" id="GO:0004413">
    <property type="term" value="F:homoserine kinase activity"/>
    <property type="evidence" value="ECO:0007669"/>
    <property type="project" value="UniProtKB-EC"/>
</dbReference>
<dbReference type="InterPro" id="IPR013750">
    <property type="entry name" value="GHMP_kinase_C_dom"/>
</dbReference>
<evidence type="ECO:0000256" key="6">
    <source>
        <dbReference type="ARBA" id="ARBA00022679"/>
    </source>
</evidence>
<dbReference type="Gene3D" id="3.30.70.890">
    <property type="entry name" value="GHMP kinase, C-terminal domain"/>
    <property type="match status" value="1"/>
</dbReference>
<gene>
    <name evidence="13" type="primary">thrB_17</name>
    <name evidence="13" type="ORF">SDC9_121012</name>
</gene>
<feature type="domain" description="GHMP kinase N-terminal" evidence="11">
    <location>
        <begin position="52"/>
        <end position="134"/>
    </location>
</feature>
<evidence type="ECO:0000256" key="2">
    <source>
        <dbReference type="ARBA" id="ARBA00007370"/>
    </source>
</evidence>
<dbReference type="InterPro" id="IPR006203">
    <property type="entry name" value="GHMP_knse_ATP-bd_CS"/>
</dbReference>
<sequence length="291" mass="32264">MNKIKAYATSANLGPGFDVLGLCFDIANEFSFEKSDHFQLIGFEEEFNNDDNLVLKSYMFLFNFLNKEPIPIKIFANCAIPTTRGLGSSSSCIVAGISIANSILNHPFTKYELCKFATAIEGHPDNVVPCILGGLCGSKLMNDELFYVNYPLHPSVKFLALIPNYELSTKEARAVLPESILRSESIDNNVNTLLLLEGIKIGSKRLISAGIHDNLHTQYRRKLIREYDEIEKIMLRFGAVGFTISGAGPTCLAIFTNEIPMEAIQLSLKSLQQEIKAIELSMNNNGVSEEN</sequence>
<dbReference type="PRINTS" id="PR00958">
    <property type="entry name" value="HOMSERKINASE"/>
</dbReference>
<dbReference type="Pfam" id="PF00288">
    <property type="entry name" value="GHMP_kinases_N"/>
    <property type="match status" value="1"/>
</dbReference>
<evidence type="ECO:0000256" key="10">
    <source>
        <dbReference type="ARBA" id="ARBA00022840"/>
    </source>
</evidence>
<reference evidence="13" key="1">
    <citation type="submission" date="2019-08" db="EMBL/GenBank/DDBJ databases">
        <authorList>
            <person name="Kucharzyk K."/>
            <person name="Murdoch R.W."/>
            <person name="Higgins S."/>
            <person name="Loffler F."/>
        </authorList>
    </citation>
    <scope>NUCLEOTIDE SEQUENCE</scope>
</reference>
<comment type="caution">
    <text evidence="13">The sequence shown here is derived from an EMBL/GenBank/DDBJ whole genome shotgun (WGS) entry which is preliminary data.</text>
</comment>
<proteinExistence type="inferred from homology"/>
<keyword evidence="8" id="KW-0547">Nucleotide-binding</keyword>
<name>A0A645CAS1_9ZZZZ</name>
<evidence type="ECO:0000256" key="1">
    <source>
        <dbReference type="ARBA" id="ARBA00005015"/>
    </source>
</evidence>
<feature type="domain" description="GHMP kinase C-terminal" evidence="12">
    <location>
        <begin position="198"/>
        <end position="269"/>
    </location>
</feature>
<dbReference type="EC" id="2.7.1.39" evidence="3"/>
<dbReference type="InterPro" id="IPR006204">
    <property type="entry name" value="GHMP_kinase_N_dom"/>
</dbReference>
<evidence type="ECO:0000256" key="8">
    <source>
        <dbReference type="ARBA" id="ARBA00022741"/>
    </source>
</evidence>
<dbReference type="InterPro" id="IPR014721">
    <property type="entry name" value="Ribsml_uS5_D2-typ_fold_subgr"/>
</dbReference>
<comment type="similarity">
    <text evidence="2">Belongs to the GHMP kinase family. Homoserine kinase subfamily.</text>
</comment>
<evidence type="ECO:0000313" key="13">
    <source>
        <dbReference type="EMBL" id="MPM74027.1"/>
    </source>
</evidence>
<protein>
    <recommendedName>
        <fullName evidence="4">Homoserine kinase</fullName>
        <ecNumber evidence="3">2.7.1.39</ecNumber>
    </recommendedName>
</protein>
<dbReference type="InterPro" id="IPR020568">
    <property type="entry name" value="Ribosomal_Su5_D2-typ_SF"/>
</dbReference>
<dbReference type="Pfam" id="PF08544">
    <property type="entry name" value="GHMP_kinases_C"/>
    <property type="match status" value="1"/>
</dbReference>
<accession>A0A645CAS1</accession>